<gene>
    <name evidence="1" type="ORF">RJ640_027702</name>
</gene>
<reference evidence="1" key="1">
    <citation type="submission" date="2022-12" db="EMBL/GenBank/DDBJ databases">
        <title>Draft genome assemblies for two species of Escallonia (Escalloniales).</title>
        <authorList>
            <person name="Chanderbali A."/>
            <person name="Dervinis C."/>
            <person name="Anghel I."/>
            <person name="Soltis D."/>
            <person name="Soltis P."/>
            <person name="Zapata F."/>
        </authorList>
    </citation>
    <scope>NUCLEOTIDE SEQUENCE</scope>
    <source>
        <strain evidence="1">UCBG92.1500</strain>
        <tissue evidence="1">Leaf</tissue>
    </source>
</reference>
<name>A0AA88UQM3_9ASTE</name>
<comment type="caution">
    <text evidence="1">The sequence shown here is derived from an EMBL/GenBank/DDBJ whole genome shotgun (WGS) entry which is preliminary data.</text>
</comment>
<sequence>MKVVATFVHEEDSKKLISERAKTFPHSSLGWVNKAKCADDPPFRPTYQISQEKAKTLGIDFIPLEESIKETVESLKEKGFHES</sequence>
<organism evidence="1 2">
    <name type="scientific">Escallonia rubra</name>
    <dbReference type="NCBI Taxonomy" id="112253"/>
    <lineage>
        <taxon>Eukaryota</taxon>
        <taxon>Viridiplantae</taxon>
        <taxon>Streptophyta</taxon>
        <taxon>Embryophyta</taxon>
        <taxon>Tracheophyta</taxon>
        <taxon>Spermatophyta</taxon>
        <taxon>Magnoliopsida</taxon>
        <taxon>eudicotyledons</taxon>
        <taxon>Gunneridae</taxon>
        <taxon>Pentapetalae</taxon>
        <taxon>asterids</taxon>
        <taxon>campanulids</taxon>
        <taxon>Escalloniales</taxon>
        <taxon>Escalloniaceae</taxon>
        <taxon>Escallonia</taxon>
    </lineage>
</organism>
<dbReference type="AlphaFoldDB" id="A0AA88UQM3"/>
<protein>
    <submittedName>
        <fullName evidence="1">Uncharacterized protein</fullName>
    </submittedName>
</protein>
<dbReference type="Proteomes" id="UP001187471">
    <property type="component" value="Unassembled WGS sequence"/>
</dbReference>
<proteinExistence type="predicted"/>
<evidence type="ECO:0000313" key="2">
    <source>
        <dbReference type="Proteomes" id="UP001187471"/>
    </source>
</evidence>
<dbReference type="EMBL" id="JAVXUO010000271">
    <property type="protein sequence ID" value="KAK2993824.1"/>
    <property type="molecule type" value="Genomic_DNA"/>
</dbReference>
<keyword evidence="2" id="KW-1185">Reference proteome</keyword>
<dbReference type="Gene3D" id="3.40.50.720">
    <property type="entry name" value="NAD(P)-binding Rossmann-like Domain"/>
    <property type="match status" value="1"/>
</dbReference>
<accession>A0AA88UQM3</accession>
<evidence type="ECO:0000313" key="1">
    <source>
        <dbReference type="EMBL" id="KAK2993824.1"/>
    </source>
</evidence>